<dbReference type="GO" id="GO:0016787">
    <property type="term" value="F:hydrolase activity"/>
    <property type="evidence" value="ECO:0007669"/>
    <property type="project" value="UniProtKB-KW"/>
</dbReference>
<evidence type="ECO:0000259" key="1">
    <source>
        <dbReference type="Pfam" id="PF00561"/>
    </source>
</evidence>
<protein>
    <submittedName>
        <fullName evidence="2">Alpha/beta hydrolase</fullName>
    </submittedName>
</protein>
<evidence type="ECO:0000313" key="2">
    <source>
        <dbReference type="EMBL" id="KND33788.1"/>
    </source>
</evidence>
<feature type="domain" description="AB hydrolase-1" evidence="1">
    <location>
        <begin position="24"/>
        <end position="266"/>
    </location>
</feature>
<dbReference type="InterPro" id="IPR050266">
    <property type="entry name" value="AB_hydrolase_sf"/>
</dbReference>
<dbReference type="Pfam" id="PF00561">
    <property type="entry name" value="Abhydrolase_1"/>
    <property type="match status" value="1"/>
</dbReference>
<keyword evidence="2" id="KW-0378">Hydrolase</keyword>
<dbReference type="Gene3D" id="3.40.50.1820">
    <property type="entry name" value="alpha/beta hydrolase"/>
    <property type="match status" value="1"/>
</dbReference>
<dbReference type="InterPro" id="IPR000639">
    <property type="entry name" value="Epox_hydrolase-like"/>
</dbReference>
<dbReference type="SUPFAM" id="SSF53474">
    <property type="entry name" value="alpha/beta-Hydrolases"/>
    <property type="match status" value="1"/>
</dbReference>
<dbReference type="PANTHER" id="PTHR43798:SF33">
    <property type="entry name" value="HYDROLASE, PUTATIVE (AFU_ORTHOLOGUE AFUA_2G14860)-RELATED"/>
    <property type="match status" value="1"/>
</dbReference>
<dbReference type="InterPro" id="IPR029058">
    <property type="entry name" value="AB_hydrolase_fold"/>
</dbReference>
<organism evidence="2 3">
    <name type="scientific">Streptomyces acidiscabies</name>
    <dbReference type="NCBI Taxonomy" id="42234"/>
    <lineage>
        <taxon>Bacteria</taxon>
        <taxon>Bacillati</taxon>
        <taxon>Actinomycetota</taxon>
        <taxon>Actinomycetes</taxon>
        <taxon>Kitasatosporales</taxon>
        <taxon>Streptomycetaceae</taxon>
        <taxon>Streptomyces</taxon>
    </lineage>
</organism>
<name>A0A0L0K7K5_9ACTN</name>
<accession>A0A0L0K7K5</accession>
<dbReference type="GO" id="GO:0016020">
    <property type="term" value="C:membrane"/>
    <property type="evidence" value="ECO:0007669"/>
    <property type="project" value="TreeGrafter"/>
</dbReference>
<proteinExistence type="predicted"/>
<sequence length="279" mass="29393">MAYDVFPALDGALLALHSTGTGDPLVCLPGGPTDSAYLASLGGLADRHRLIRLDLRGTGRSATPADPASYRCDRMVDDVEALRVHLGLERVNLLAHCAGANLAALYAERHPERVARLALITPSTRAVGLDISGEQRLATARLRHAEPWFPTAYAALSSIVAGQGDADAWEAVTPFSYGRWDARARAHHAGESLDPVILAAYGGDGAYDPARTRKALGRVGGPVLVVAGQVDVGAPPEVVGEFAGLFPEAEVVVQGGAGHFPWMDGPEEFSQVVAGFMRE</sequence>
<dbReference type="InterPro" id="IPR000073">
    <property type="entry name" value="AB_hydrolase_1"/>
</dbReference>
<evidence type="ECO:0000313" key="3">
    <source>
        <dbReference type="Proteomes" id="UP000037151"/>
    </source>
</evidence>
<dbReference type="PATRIC" id="fig|42234.21.peg.3796"/>
<comment type="caution">
    <text evidence="2">The sequence shown here is derived from an EMBL/GenBank/DDBJ whole genome shotgun (WGS) entry which is preliminary data.</text>
</comment>
<dbReference type="Proteomes" id="UP000037151">
    <property type="component" value="Unassembled WGS sequence"/>
</dbReference>
<gene>
    <name evidence="2" type="ORF">IQ63_18415</name>
</gene>
<dbReference type="EMBL" id="JPPY01000121">
    <property type="protein sequence ID" value="KND33788.1"/>
    <property type="molecule type" value="Genomic_DNA"/>
</dbReference>
<dbReference type="OrthoDB" id="9796770at2"/>
<dbReference type="RefSeq" id="WP_050371627.1">
    <property type="nucleotide sequence ID" value="NZ_KQ257821.1"/>
</dbReference>
<reference evidence="3" key="1">
    <citation type="submission" date="2014-07" db="EMBL/GenBank/DDBJ databases">
        <title>Genome sequencing of plant-pathogenic Streptomyces species.</title>
        <authorList>
            <person name="Harrison J."/>
            <person name="Sapp M."/>
            <person name="Thwaites R."/>
            <person name="Studholme D.J."/>
        </authorList>
    </citation>
    <scope>NUCLEOTIDE SEQUENCE [LARGE SCALE GENOMIC DNA]</scope>
    <source>
        <strain evidence="3">NCPPB 4445</strain>
    </source>
</reference>
<dbReference type="AlphaFoldDB" id="A0A0L0K7K5"/>
<dbReference type="PANTHER" id="PTHR43798">
    <property type="entry name" value="MONOACYLGLYCEROL LIPASE"/>
    <property type="match status" value="1"/>
</dbReference>
<dbReference type="PRINTS" id="PR00412">
    <property type="entry name" value="EPOXHYDRLASE"/>
</dbReference>